<dbReference type="CDD" id="cd07731">
    <property type="entry name" value="ComA-like_MBL-fold"/>
    <property type="match status" value="1"/>
</dbReference>
<gene>
    <name evidence="3" type="ORF">A2591_01045</name>
</gene>
<keyword evidence="1" id="KW-0812">Transmembrane</keyword>
<dbReference type="PANTHER" id="PTHR30619:SF1">
    <property type="entry name" value="RECOMBINATION PROTEIN 2"/>
    <property type="match status" value="1"/>
</dbReference>
<accession>A0A1G2SIM2</accession>
<dbReference type="InterPro" id="IPR035681">
    <property type="entry name" value="ComA-like_MBL"/>
</dbReference>
<dbReference type="InterPro" id="IPR001279">
    <property type="entry name" value="Metallo-B-lactamas"/>
</dbReference>
<sequence length="284" mass="30428">MKNAYRITAFVIGGSIFCALVGWQYLAYRADARLLTIAFLDVGQGDAIYVRAPGGGDMLIDGGPDRGMLRSLAEVMPFFDRTVNVILVSNPDKDHIAGFIPLLERYGIGAVVEPGTIGASGVYEALKQKGDTHATRIVARRGTVIDLGGGAHFEVLFPDRDVSGVTTNTGSIVGRLIYGDTSVMFPGDAPDEIEQYVLVLDGEKVNSDILKAGHHGSRTSSVPEFVAAVSPQTAVISSGSNNSYGHPHKETLDTFQEADIEVLNTADQGTIIFKSDGKTIWRVR</sequence>
<name>A0A1G2SIM2_9BACT</name>
<keyword evidence="1" id="KW-1133">Transmembrane helix</keyword>
<comment type="caution">
    <text evidence="3">The sequence shown here is derived from an EMBL/GenBank/DDBJ whole genome shotgun (WGS) entry which is preliminary data.</text>
</comment>
<dbReference type="PANTHER" id="PTHR30619">
    <property type="entry name" value="DNA INTERNALIZATION/COMPETENCE PROTEIN COMEC/REC2"/>
    <property type="match status" value="1"/>
</dbReference>
<dbReference type="Proteomes" id="UP000178168">
    <property type="component" value="Unassembled WGS sequence"/>
</dbReference>
<dbReference type="InterPro" id="IPR052159">
    <property type="entry name" value="Competence_DNA_uptake"/>
</dbReference>
<keyword evidence="1" id="KW-0472">Membrane</keyword>
<reference evidence="3 4" key="1">
    <citation type="journal article" date="2016" name="Nat. Commun.">
        <title>Thousands of microbial genomes shed light on interconnected biogeochemical processes in an aquifer system.</title>
        <authorList>
            <person name="Anantharaman K."/>
            <person name="Brown C.T."/>
            <person name="Hug L.A."/>
            <person name="Sharon I."/>
            <person name="Castelle C.J."/>
            <person name="Probst A.J."/>
            <person name="Thomas B.C."/>
            <person name="Singh A."/>
            <person name="Wilkins M.J."/>
            <person name="Karaoz U."/>
            <person name="Brodie E.L."/>
            <person name="Williams K.H."/>
            <person name="Hubbard S.S."/>
            <person name="Banfield J.F."/>
        </authorList>
    </citation>
    <scope>NUCLEOTIDE SEQUENCE [LARGE SCALE GENOMIC DNA]</scope>
</reference>
<dbReference type="SMART" id="SM00849">
    <property type="entry name" value="Lactamase_B"/>
    <property type="match status" value="1"/>
</dbReference>
<dbReference type="Gene3D" id="3.60.15.10">
    <property type="entry name" value="Ribonuclease Z/Hydroxyacylglutathione hydrolase-like"/>
    <property type="match status" value="1"/>
</dbReference>
<dbReference type="SUPFAM" id="SSF56281">
    <property type="entry name" value="Metallo-hydrolase/oxidoreductase"/>
    <property type="match status" value="1"/>
</dbReference>
<dbReference type="EMBL" id="MHUZ01000034">
    <property type="protein sequence ID" value="OHA84895.1"/>
    <property type="molecule type" value="Genomic_DNA"/>
</dbReference>
<evidence type="ECO:0000256" key="1">
    <source>
        <dbReference type="SAM" id="Phobius"/>
    </source>
</evidence>
<organism evidence="3 4">
    <name type="scientific">Candidatus Yonathbacteria bacterium RIFOXYD1_FULL_52_36</name>
    <dbReference type="NCBI Taxonomy" id="1802730"/>
    <lineage>
        <taxon>Bacteria</taxon>
        <taxon>Candidatus Yonathiibacteriota</taxon>
    </lineage>
</organism>
<dbReference type="STRING" id="1802730.A2591_01045"/>
<dbReference type="AlphaFoldDB" id="A0A1G2SIM2"/>
<evidence type="ECO:0000313" key="3">
    <source>
        <dbReference type="EMBL" id="OHA84895.1"/>
    </source>
</evidence>
<feature type="transmembrane region" description="Helical" evidence="1">
    <location>
        <begin position="7"/>
        <end position="26"/>
    </location>
</feature>
<evidence type="ECO:0000313" key="4">
    <source>
        <dbReference type="Proteomes" id="UP000178168"/>
    </source>
</evidence>
<dbReference type="InterPro" id="IPR036866">
    <property type="entry name" value="RibonucZ/Hydroxyglut_hydro"/>
</dbReference>
<dbReference type="Pfam" id="PF00753">
    <property type="entry name" value="Lactamase_B"/>
    <property type="match status" value="1"/>
</dbReference>
<proteinExistence type="predicted"/>
<feature type="domain" description="Metallo-beta-lactamase" evidence="2">
    <location>
        <begin position="44"/>
        <end position="240"/>
    </location>
</feature>
<protein>
    <recommendedName>
        <fullName evidence="2">Metallo-beta-lactamase domain-containing protein</fullName>
    </recommendedName>
</protein>
<evidence type="ECO:0000259" key="2">
    <source>
        <dbReference type="SMART" id="SM00849"/>
    </source>
</evidence>